<dbReference type="AlphaFoldDB" id="A0A2P7UVS6"/>
<keyword evidence="2" id="KW-1185">Reference proteome</keyword>
<protein>
    <submittedName>
        <fullName evidence="1">Uncharacterized protein</fullName>
    </submittedName>
</protein>
<evidence type="ECO:0000313" key="1">
    <source>
        <dbReference type="EMBL" id="PSJ91098.1"/>
    </source>
</evidence>
<dbReference type="Proteomes" id="UP000240419">
    <property type="component" value="Unassembled WGS sequence"/>
</dbReference>
<evidence type="ECO:0000313" key="2">
    <source>
        <dbReference type="Proteomes" id="UP000240419"/>
    </source>
</evidence>
<sequence>MHGFPDIVFDRNNKIHLPLTVFAKEAHAATNQSTANTYLFESGGRVSEDIGLTLGDWYSKGLLREANGLARVAMVDV</sequence>
<organism evidence="1 2">
    <name type="scientific">Brevibacillus fortis</name>
    <dbReference type="NCBI Taxonomy" id="2126352"/>
    <lineage>
        <taxon>Bacteria</taxon>
        <taxon>Bacillati</taxon>
        <taxon>Bacillota</taxon>
        <taxon>Bacilli</taxon>
        <taxon>Bacillales</taxon>
        <taxon>Paenibacillaceae</taxon>
        <taxon>Brevibacillus</taxon>
    </lineage>
</organism>
<name>A0A2P7UVS6_9BACL</name>
<dbReference type="EMBL" id="PXZM01000036">
    <property type="protein sequence ID" value="PSJ91098.1"/>
    <property type="molecule type" value="Genomic_DNA"/>
</dbReference>
<accession>A0A2P7UVS6</accession>
<gene>
    <name evidence="1" type="ORF">C7R93_20855</name>
</gene>
<dbReference type="RefSeq" id="WP_106840625.1">
    <property type="nucleotide sequence ID" value="NZ_JBCNIW010000025.1"/>
</dbReference>
<comment type="caution">
    <text evidence="1">The sequence shown here is derived from an EMBL/GenBank/DDBJ whole genome shotgun (WGS) entry which is preliminary data.</text>
</comment>
<proteinExistence type="predicted"/>
<reference evidence="1 2" key="1">
    <citation type="submission" date="2018-03" db="EMBL/GenBank/DDBJ databases">
        <title>Brevisbacillus phylogenomics.</title>
        <authorList>
            <person name="Dunlap C."/>
        </authorList>
    </citation>
    <scope>NUCLEOTIDE SEQUENCE [LARGE SCALE GENOMIC DNA]</scope>
    <source>
        <strain evidence="1 2">NRRL NRS-1210</strain>
    </source>
</reference>